<dbReference type="PANTHER" id="PTHR23423">
    <property type="entry name" value="ORGANIC SOLUTE TRANSPORTER-RELATED"/>
    <property type="match status" value="1"/>
</dbReference>
<proteinExistence type="predicted"/>
<dbReference type="Proteomes" id="UP000614601">
    <property type="component" value="Unassembled WGS sequence"/>
</dbReference>
<keyword evidence="4 5" id="KW-0472">Membrane</keyword>
<comment type="caution">
    <text evidence="6">The sequence shown here is derived from an EMBL/GenBank/DDBJ whole genome shotgun (WGS) entry which is preliminary data.</text>
</comment>
<feature type="transmembrane region" description="Helical" evidence="5">
    <location>
        <begin position="122"/>
        <end position="141"/>
    </location>
</feature>
<gene>
    <name evidence="6" type="ORF">BOKJ2_LOCUS4662</name>
</gene>
<feature type="transmembrane region" description="Helical" evidence="5">
    <location>
        <begin position="54"/>
        <end position="79"/>
    </location>
</feature>
<keyword evidence="7" id="KW-1185">Reference proteome</keyword>
<dbReference type="EMBL" id="CAJFDH010000002">
    <property type="protein sequence ID" value="CAD5212861.1"/>
    <property type="molecule type" value="Genomic_DNA"/>
</dbReference>
<dbReference type="GO" id="GO:0016020">
    <property type="term" value="C:membrane"/>
    <property type="evidence" value="ECO:0007669"/>
    <property type="project" value="UniProtKB-SubCell"/>
</dbReference>
<evidence type="ECO:0000256" key="2">
    <source>
        <dbReference type="ARBA" id="ARBA00022692"/>
    </source>
</evidence>
<dbReference type="OrthoDB" id="5832279at2759"/>
<evidence type="ECO:0000256" key="1">
    <source>
        <dbReference type="ARBA" id="ARBA00004141"/>
    </source>
</evidence>
<organism evidence="6 7">
    <name type="scientific">Bursaphelenchus okinawaensis</name>
    <dbReference type="NCBI Taxonomy" id="465554"/>
    <lineage>
        <taxon>Eukaryota</taxon>
        <taxon>Metazoa</taxon>
        <taxon>Ecdysozoa</taxon>
        <taxon>Nematoda</taxon>
        <taxon>Chromadorea</taxon>
        <taxon>Rhabditida</taxon>
        <taxon>Tylenchina</taxon>
        <taxon>Tylenchomorpha</taxon>
        <taxon>Aphelenchoidea</taxon>
        <taxon>Aphelenchoididae</taxon>
        <taxon>Bursaphelenchus</taxon>
    </lineage>
</organism>
<name>A0A811KC10_9BILA</name>
<sequence length="364" mass="41799">MLMIKNESVFQFVLRELKSLYFPAKDYTCGNETRHEVTAPSIFDFLKNVEKHQMIMLIIGSALTLVAVIVGLFECIYVYRKVSSERRRNKLYFIITLFPISMIFCLVGMFSPRTAPLATSGGMLYFLLCLFVLVSLIRHLTQGRHQLSRELLIADRRINFQSPPFCCLLPCLPEARPTLRNLRILEFIVLQAPIVRAVVIFIEATITIEIQRDASYEIQLCELGTLVSILMAVFGVHTLFRLVADRIAHFGFTWMFRIVDVALFLFSAQHPVIFQNILLRFEWIGCTNVLTPEENARFLCNFIIICELFFLSILGFVTMAPSRNRLFDLYKSSDDQQPITENDSLTDTLDQTTSSNSVICFNNP</sequence>
<feature type="transmembrane region" description="Helical" evidence="5">
    <location>
        <begin position="91"/>
        <end position="110"/>
    </location>
</feature>
<keyword evidence="2 5" id="KW-0812">Transmembrane</keyword>
<protein>
    <recommendedName>
        <fullName evidence="8">Organic solute transporter alpha-like protein</fullName>
    </recommendedName>
</protein>
<evidence type="ECO:0000256" key="3">
    <source>
        <dbReference type="ARBA" id="ARBA00022989"/>
    </source>
</evidence>
<evidence type="ECO:0008006" key="8">
    <source>
        <dbReference type="Google" id="ProtNLM"/>
    </source>
</evidence>
<dbReference type="Proteomes" id="UP000783686">
    <property type="component" value="Unassembled WGS sequence"/>
</dbReference>
<reference evidence="6" key="1">
    <citation type="submission" date="2020-09" db="EMBL/GenBank/DDBJ databases">
        <authorList>
            <person name="Kikuchi T."/>
        </authorList>
    </citation>
    <scope>NUCLEOTIDE SEQUENCE</scope>
    <source>
        <strain evidence="6">SH1</strain>
    </source>
</reference>
<dbReference type="SMART" id="SM01417">
    <property type="entry name" value="Solute_trans_a"/>
    <property type="match status" value="1"/>
</dbReference>
<comment type="subcellular location">
    <subcellularLocation>
        <location evidence="1">Membrane</location>
        <topology evidence="1">Multi-pass membrane protein</topology>
    </subcellularLocation>
</comment>
<feature type="transmembrane region" description="Helical" evidence="5">
    <location>
        <begin position="256"/>
        <end position="278"/>
    </location>
</feature>
<feature type="transmembrane region" description="Helical" evidence="5">
    <location>
        <begin position="298"/>
        <end position="317"/>
    </location>
</feature>
<keyword evidence="3 5" id="KW-1133">Transmembrane helix</keyword>
<evidence type="ECO:0000313" key="6">
    <source>
        <dbReference type="EMBL" id="CAD5212861.1"/>
    </source>
</evidence>
<feature type="transmembrane region" description="Helical" evidence="5">
    <location>
        <begin position="226"/>
        <end position="244"/>
    </location>
</feature>
<dbReference type="AlphaFoldDB" id="A0A811KC10"/>
<dbReference type="EMBL" id="CAJFCW020000002">
    <property type="protein sequence ID" value="CAG9097909.1"/>
    <property type="molecule type" value="Genomic_DNA"/>
</dbReference>
<dbReference type="InterPro" id="IPR005178">
    <property type="entry name" value="Ostalpha/TMEM184C"/>
</dbReference>
<accession>A0A811KC10</accession>
<evidence type="ECO:0000313" key="7">
    <source>
        <dbReference type="Proteomes" id="UP000614601"/>
    </source>
</evidence>
<dbReference type="Pfam" id="PF03619">
    <property type="entry name" value="Solute_trans_a"/>
    <property type="match status" value="1"/>
</dbReference>
<evidence type="ECO:0000256" key="4">
    <source>
        <dbReference type="ARBA" id="ARBA00023136"/>
    </source>
</evidence>
<evidence type="ECO:0000256" key="5">
    <source>
        <dbReference type="SAM" id="Phobius"/>
    </source>
</evidence>